<feature type="domain" description="DUF6468" evidence="3">
    <location>
        <begin position="35"/>
        <end position="109"/>
    </location>
</feature>
<dbReference type="OrthoDB" id="8005993at2"/>
<protein>
    <recommendedName>
        <fullName evidence="3">DUF6468 domain-containing protein</fullName>
    </recommendedName>
</protein>
<sequence>MSHLPLGLIIEGLVAILLVLTITYCAILNSRLKRLRSDEQALRATISELITTTEIAERAILGLKTTAAECDQTIAQRLIQAEHLSGELARQLDTGETVLTRITQIAEAAGRGQAGGAAPAHRGAAHPAQPYQPHPAQGRAEVQPEPAPQAAKSLSAQDLRAAAAEAAARLERFRQRSGERAA</sequence>
<dbReference type="AlphaFoldDB" id="A0A2T5VDF2"/>
<evidence type="ECO:0000256" key="1">
    <source>
        <dbReference type="SAM" id="MobiDB-lite"/>
    </source>
</evidence>
<accession>A0A2T5VDF2</accession>
<name>A0A2T5VDF2_9HYPH</name>
<proteinExistence type="predicted"/>
<evidence type="ECO:0000313" key="4">
    <source>
        <dbReference type="EMBL" id="PTW61772.1"/>
    </source>
</evidence>
<dbReference type="EMBL" id="QAYG01000002">
    <property type="protein sequence ID" value="PTW61772.1"/>
    <property type="molecule type" value="Genomic_DNA"/>
</dbReference>
<feature type="transmembrane region" description="Helical" evidence="2">
    <location>
        <begin position="6"/>
        <end position="27"/>
    </location>
</feature>
<evidence type="ECO:0000259" key="3">
    <source>
        <dbReference type="Pfam" id="PF20072"/>
    </source>
</evidence>
<reference evidence="4 5" key="1">
    <citation type="submission" date="2018-04" db="EMBL/GenBank/DDBJ databases">
        <title>Genomic Encyclopedia of Archaeal and Bacterial Type Strains, Phase II (KMG-II): from individual species to whole genera.</title>
        <authorList>
            <person name="Goeker M."/>
        </authorList>
    </citation>
    <scope>NUCLEOTIDE SEQUENCE [LARGE SCALE GENOMIC DNA]</scope>
    <source>
        <strain evidence="4 5">DSM 23382</strain>
    </source>
</reference>
<dbReference type="RefSeq" id="WP_107989601.1">
    <property type="nucleotide sequence ID" value="NZ_QAYG01000002.1"/>
</dbReference>
<gene>
    <name evidence="4" type="ORF">C8N35_102488</name>
</gene>
<evidence type="ECO:0000256" key="2">
    <source>
        <dbReference type="SAM" id="Phobius"/>
    </source>
</evidence>
<dbReference type="InterPro" id="IPR045531">
    <property type="entry name" value="DUF6468"/>
</dbReference>
<keyword evidence="2" id="KW-0472">Membrane</keyword>
<evidence type="ECO:0000313" key="5">
    <source>
        <dbReference type="Proteomes" id="UP000244081"/>
    </source>
</evidence>
<dbReference type="Pfam" id="PF20072">
    <property type="entry name" value="DUF6468"/>
    <property type="match status" value="1"/>
</dbReference>
<dbReference type="Proteomes" id="UP000244081">
    <property type="component" value="Unassembled WGS sequence"/>
</dbReference>
<comment type="caution">
    <text evidence="4">The sequence shown here is derived from an EMBL/GenBank/DDBJ whole genome shotgun (WGS) entry which is preliminary data.</text>
</comment>
<keyword evidence="5" id="KW-1185">Reference proteome</keyword>
<keyword evidence="2" id="KW-1133">Transmembrane helix</keyword>
<organism evidence="4 5">
    <name type="scientific">Breoghania corrubedonensis</name>
    <dbReference type="NCBI Taxonomy" id="665038"/>
    <lineage>
        <taxon>Bacteria</taxon>
        <taxon>Pseudomonadati</taxon>
        <taxon>Pseudomonadota</taxon>
        <taxon>Alphaproteobacteria</taxon>
        <taxon>Hyphomicrobiales</taxon>
        <taxon>Stappiaceae</taxon>
        <taxon>Breoghania</taxon>
    </lineage>
</organism>
<feature type="region of interest" description="Disordered" evidence="1">
    <location>
        <begin position="110"/>
        <end position="161"/>
    </location>
</feature>
<keyword evidence="2" id="KW-0812">Transmembrane</keyword>